<proteinExistence type="predicted"/>
<evidence type="ECO:0000256" key="1">
    <source>
        <dbReference type="SAM" id="MobiDB-lite"/>
    </source>
</evidence>
<gene>
    <name evidence="2" type="ORF">NAEGRDRAFT_57269</name>
</gene>
<feature type="region of interest" description="Disordered" evidence="1">
    <location>
        <begin position="203"/>
        <end position="277"/>
    </location>
</feature>
<feature type="compositionally biased region" description="Polar residues" evidence="1">
    <location>
        <begin position="221"/>
        <end position="236"/>
    </location>
</feature>
<accession>D2V6A4</accession>
<feature type="compositionally biased region" description="Polar residues" evidence="1">
    <location>
        <begin position="311"/>
        <end position="336"/>
    </location>
</feature>
<feature type="region of interest" description="Disordered" evidence="1">
    <location>
        <begin position="311"/>
        <end position="371"/>
    </location>
</feature>
<protein>
    <submittedName>
        <fullName evidence="2">Uncharacterized protein</fullName>
    </submittedName>
</protein>
<name>D2V6A4_NAEGR</name>
<dbReference type="VEuPathDB" id="AmoebaDB:NAEGRDRAFT_57269"/>
<dbReference type="GeneID" id="8861728"/>
<dbReference type="Proteomes" id="UP000006671">
    <property type="component" value="Unassembled WGS sequence"/>
</dbReference>
<dbReference type="KEGG" id="ngr:NAEGRDRAFT_57269"/>
<keyword evidence="3" id="KW-1185">Reference proteome</keyword>
<feature type="compositionally biased region" description="Low complexity" evidence="1">
    <location>
        <begin position="355"/>
        <end position="371"/>
    </location>
</feature>
<feature type="compositionally biased region" description="Basic residues" evidence="1">
    <location>
        <begin position="345"/>
        <end position="354"/>
    </location>
</feature>
<feature type="compositionally biased region" description="Polar residues" evidence="1">
    <location>
        <begin position="258"/>
        <end position="277"/>
    </location>
</feature>
<dbReference type="InParanoid" id="D2V6A4"/>
<organism evidence="3">
    <name type="scientific">Naegleria gruberi</name>
    <name type="common">Amoeba</name>
    <dbReference type="NCBI Taxonomy" id="5762"/>
    <lineage>
        <taxon>Eukaryota</taxon>
        <taxon>Discoba</taxon>
        <taxon>Heterolobosea</taxon>
        <taxon>Tetramitia</taxon>
        <taxon>Eutetramitia</taxon>
        <taxon>Vahlkampfiidae</taxon>
        <taxon>Naegleria</taxon>
    </lineage>
</organism>
<evidence type="ECO:0000313" key="2">
    <source>
        <dbReference type="EMBL" id="EFC47412.1"/>
    </source>
</evidence>
<sequence>MMFGNNDSVESSLVSSSLGISSNYVVSNSSNNSTSEVLSSANNHETFLKLDIESLLTDLHQQDKQQQIHQKQLEIVASSSHNSKNGSMNQLSPQEQFVENSLLACGGSIGSRRNDEPFEYINDDSKISEDSDSKMQHQKIGGLENFHESKRKEVGLDCFSPTVRIVSNSLSSATVCQPPIIRNVSNTSQQQQQKMFTIVQYDPQQQSNNSISSPLTYHHISPSSSNQFPILSNTVSTERKSKKSKDNFGKSKRERTTLPPSLESQLFQTNSNPSTSTFQWSENEFQEFTSGQHETQKRQRKERVYKFYDSGPTSFNSNSEDPQSATSLISNNSIFDSNSPNSPPMKKKKRKKKQSSTAAASSSTTQNPTIE</sequence>
<dbReference type="AlphaFoldDB" id="D2V6A4"/>
<evidence type="ECO:0000313" key="3">
    <source>
        <dbReference type="Proteomes" id="UP000006671"/>
    </source>
</evidence>
<dbReference type="RefSeq" id="XP_002680156.1">
    <property type="nucleotide sequence ID" value="XM_002680110.1"/>
</dbReference>
<feature type="compositionally biased region" description="Low complexity" evidence="1">
    <location>
        <begin position="204"/>
        <end position="213"/>
    </location>
</feature>
<dbReference type="EMBL" id="GG738854">
    <property type="protein sequence ID" value="EFC47412.1"/>
    <property type="molecule type" value="Genomic_DNA"/>
</dbReference>
<dbReference type="OrthoDB" id="10671452at2759"/>
<reference evidence="2 3" key="1">
    <citation type="journal article" date="2010" name="Cell">
        <title>The genome of Naegleria gruberi illuminates early eukaryotic versatility.</title>
        <authorList>
            <person name="Fritz-Laylin L.K."/>
            <person name="Prochnik S.E."/>
            <person name="Ginger M.L."/>
            <person name="Dacks J.B."/>
            <person name="Carpenter M.L."/>
            <person name="Field M.C."/>
            <person name="Kuo A."/>
            <person name="Paredez A."/>
            <person name="Chapman J."/>
            <person name="Pham J."/>
            <person name="Shu S."/>
            <person name="Neupane R."/>
            <person name="Cipriano M."/>
            <person name="Mancuso J."/>
            <person name="Tu H."/>
            <person name="Salamov A."/>
            <person name="Lindquist E."/>
            <person name="Shapiro H."/>
            <person name="Lucas S."/>
            <person name="Grigoriev I.V."/>
            <person name="Cande W.Z."/>
            <person name="Fulton C."/>
            <person name="Rokhsar D.S."/>
            <person name="Dawson S.C."/>
        </authorList>
    </citation>
    <scope>NUCLEOTIDE SEQUENCE [LARGE SCALE GENOMIC DNA]</scope>
    <source>
        <strain evidence="2 3">NEG-M</strain>
    </source>
</reference>
<feature type="compositionally biased region" description="Basic and acidic residues" evidence="1">
    <location>
        <begin position="244"/>
        <end position="256"/>
    </location>
</feature>